<proteinExistence type="predicted"/>
<comment type="caution">
    <text evidence="1">The sequence shown here is derived from an EMBL/GenBank/DDBJ whole genome shotgun (WGS) entry which is preliminary data.</text>
</comment>
<gene>
    <name evidence="1" type="ORF">DIW15_03950</name>
</gene>
<dbReference type="Proteomes" id="UP000262195">
    <property type="component" value="Unassembled WGS sequence"/>
</dbReference>
<sequence length="245" mass="27981">MEETDRMLMLGPTEFLFHVLKKNKDMKPEEKFAILAEVGVLNEKDEWDYADNKIEDMVAPYEENRLLHARKQLVMVEQFETLLESCRSRRQESYINLAQKVVVKLIKACAFLRPKIKGSSQPFDQLFNHCVTELTVLSQDAVVAVEAGVDGKETEQCPSDDASIIPRVGRGIRMDESVLEEMFLRVVDLVQSPFLEDQLTRQLKVLEAAVPLTTATLELAIPELDFKRQYNEALLIIKKAQIIDA</sequence>
<organism evidence="1 2">
    <name type="scientific">Bavariicoccus seileri</name>
    <dbReference type="NCBI Taxonomy" id="549685"/>
    <lineage>
        <taxon>Bacteria</taxon>
        <taxon>Bacillati</taxon>
        <taxon>Bacillota</taxon>
        <taxon>Bacilli</taxon>
        <taxon>Lactobacillales</taxon>
        <taxon>Enterococcaceae</taxon>
        <taxon>Bavariicoccus</taxon>
    </lineage>
</organism>
<evidence type="ECO:0000313" key="1">
    <source>
        <dbReference type="EMBL" id="HCS93847.1"/>
    </source>
</evidence>
<protein>
    <submittedName>
        <fullName evidence="1">Uncharacterized protein</fullName>
    </submittedName>
</protein>
<evidence type="ECO:0000313" key="2">
    <source>
        <dbReference type="Proteomes" id="UP000262195"/>
    </source>
</evidence>
<dbReference type="EMBL" id="DQHO01000025">
    <property type="protein sequence ID" value="HCS93847.1"/>
    <property type="molecule type" value="Genomic_DNA"/>
</dbReference>
<accession>A0A3D4S4W0</accession>
<reference evidence="1 2" key="1">
    <citation type="journal article" date="2018" name="Nat. Biotechnol.">
        <title>A standardized bacterial taxonomy based on genome phylogeny substantially revises the tree of life.</title>
        <authorList>
            <person name="Parks D.H."/>
            <person name="Chuvochina M."/>
            <person name="Waite D.W."/>
            <person name="Rinke C."/>
            <person name="Skarshewski A."/>
            <person name="Chaumeil P.A."/>
            <person name="Hugenholtz P."/>
        </authorList>
    </citation>
    <scope>NUCLEOTIDE SEQUENCE [LARGE SCALE GENOMIC DNA]</scope>
    <source>
        <strain evidence="1">UBA11306</strain>
    </source>
</reference>
<dbReference type="AlphaFoldDB" id="A0A3D4S4W0"/>
<name>A0A3D4S4W0_9ENTE</name>